<dbReference type="GO" id="GO:0015031">
    <property type="term" value="P:protein transport"/>
    <property type="evidence" value="ECO:0007669"/>
    <property type="project" value="UniProtKB-KW"/>
</dbReference>
<dbReference type="Proteomes" id="UP000485058">
    <property type="component" value="Unassembled WGS sequence"/>
</dbReference>
<reference evidence="11 12" key="1">
    <citation type="submission" date="2020-02" db="EMBL/GenBank/DDBJ databases">
        <title>Draft genome sequence of Haematococcus lacustris strain NIES-144.</title>
        <authorList>
            <person name="Morimoto D."/>
            <person name="Nakagawa S."/>
            <person name="Yoshida T."/>
            <person name="Sawayama S."/>
        </authorList>
    </citation>
    <scope>NUCLEOTIDE SEQUENCE [LARGE SCALE GENOMIC DNA]</scope>
    <source>
        <strain evidence="11 12">NIES-144</strain>
    </source>
</reference>
<keyword evidence="8" id="KW-1133">Transmembrane helix</keyword>
<keyword evidence="5" id="KW-0812">Transmembrane</keyword>
<feature type="non-terminal residue" evidence="11">
    <location>
        <position position="156"/>
    </location>
</feature>
<feature type="non-terminal residue" evidence="11">
    <location>
        <position position="1"/>
    </location>
</feature>
<evidence type="ECO:0000256" key="1">
    <source>
        <dbReference type="ARBA" id="ARBA00003450"/>
    </source>
</evidence>
<accession>A0A6A0ABE2</accession>
<keyword evidence="10" id="KW-0472">Membrane</keyword>
<comment type="similarity">
    <text evidence="3">Belongs to the Tom20 family.</text>
</comment>
<keyword evidence="4" id="KW-0813">Transport</keyword>
<evidence type="ECO:0000313" key="11">
    <source>
        <dbReference type="EMBL" id="GFH29217.1"/>
    </source>
</evidence>
<evidence type="ECO:0000256" key="9">
    <source>
        <dbReference type="ARBA" id="ARBA00023128"/>
    </source>
</evidence>
<dbReference type="PANTHER" id="PTHR32409">
    <property type="entry name" value="MITOCHONDRIAL IMPORT RECEPTOR SUBUNIT TOM20-1-RELATED"/>
    <property type="match status" value="1"/>
</dbReference>
<evidence type="ECO:0000256" key="3">
    <source>
        <dbReference type="ARBA" id="ARBA00005792"/>
    </source>
</evidence>
<evidence type="ECO:0000256" key="4">
    <source>
        <dbReference type="ARBA" id="ARBA00022448"/>
    </source>
</evidence>
<comment type="subcellular location">
    <subcellularLocation>
        <location evidence="2">Mitochondrion outer membrane</location>
        <topology evidence="2">Single-pass membrane protein</topology>
    </subcellularLocation>
</comment>
<evidence type="ECO:0000256" key="5">
    <source>
        <dbReference type="ARBA" id="ARBA00022692"/>
    </source>
</evidence>
<evidence type="ECO:0000256" key="7">
    <source>
        <dbReference type="ARBA" id="ARBA00022927"/>
    </source>
</evidence>
<keyword evidence="9" id="KW-0496">Mitochondrion</keyword>
<dbReference type="Pfam" id="PF06552">
    <property type="entry name" value="TOM20_plant"/>
    <property type="match status" value="1"/>
</dbReference>
<comment type="function">
    <text evidence="1">Central component of the receptor complex responsible for the recognition and translocation of cytosolically synthesized mitochondrial preproteins. Together with TOM22 functions as the transit peptide receptor at the surface of the mitochondrion outer membrane and facilitates the movement of preproteins into the translocation pore.</text>
</comment>
<protein>
    <submittedName>
        <fullName evidence="11">Translocase of outer mitochondrial membrane</fullName>
    </submittedName>
</protein>
<comment type="caution">
    <text evidence="11">The sequence shown here is derived from an EMBL/GenBank/DDBJ whole genome shotgun (WGS) entry which is preliminary data.</text>
</comment>
<dbReference type="InterPro" id="IPR010547">
    <property type="entry name" value="TOM20_imprt_rcpt"/>
</dbReference>
<keyword evidence="12" id="KW-1185">Reference proteome</keyword>
<evidence type="ECO:0000256" key="10">
    <source>
        <dbReference type="ARBA" id="ARBA00023136"/>
    </source>
</evidence>
<name>A0A6A0ABE2_HAELA</name>
<evidence type="ECO:0000256" key="6">
    <source>
        <dbReference type="ARBA" id="ARBA00022787"/>
    </source>
</evidence>
<evidence type="ECO:0000256" key="2">
    <source>
        <dbReference type="ARBA" id="ARBA00004572"/>
    </source>
</evidence>
<dbReference type="PANTHER" id="PTHR32409:SF3">
    <property type="entry name" value="MITOCHONDRIAL IMPORT RECEPTOR SUBUNIT TOM20-1-RELATED"/>
    <property type="match status" value="1"/>
</dbReference>
<dbReference type="Gene3D" id="1.25.40.10">
    <property type="entry name" value="Tetratricopeptide repeat domain"/>
    <property type="match status" value="1"/>
</dbReference>
<dbReference type="GO" id="GO:0045040">
    <property type="term" value="P:protein insertion into mitochondrial outer membrane"/>
    <property type="evidence" value="ECO:0007669"/>
    <property type="project" value="InterPro"/>
</dbReference>
<evidence type="ECO:0000256" key="8">
    <source>
        <dbReference type="ARBA" id="ARBA00022989"/>
    </source>
</evidence>
<keyword evidence="7" id="KW-0653">Protein transport</keyword>
<dbReference type="InterPro" id="IPR011990">
    <property type="entry name" value="TPR-like_helical_dom_sf"/>
</dbReference>
<evidence type="ECO:0000313" key="12">
    <source>
        <dbReference type="Proteomes" id="UP000485058"/>
    </source>
</evidence>
<proteinExistence type="inferred from homology"/>
<gene>
    <name evidence="11" type="ORF">HaLaN_27849</name>
</gene>
<organism evidence="11 12">
    <name type="scientific">Haematococcus lacustris</name>
    <name type="common">Green alga</name>
    <name type="synonym">Haematococcus pluvialis</name>
    <dbReference type="NCBI Taxonomy" id="44745"/>
    <lineage>
        <taxon>Eukaryota</taxon>
        <taxon>Viridiplantae</taxon>
        <taxon>Chlorophyta</taxon>
        <taxon>core chlorophytes</taxon>
        <taxon>Chlorophyceae</taxon>
        <taxon>CS clade</taxon>
        <taxon>Chlamydomonadales</taxon>
        <taxon>Haematococcaceae</taxon>
        <taxon>Haematococcus</taxon>
    </lineage>
</organism>
<dbReference type="GO" id="GO:0005742">
    <property type="term" value="C:mitochondrial outer membrane translocase complex"/>
    <property type="evidence" value="ECO:0007669"/>
    <property type="project" value="InterPro"/>
</dbReference>
<dbReference type="AlphaFoldDB" id="A0A6A0ABE2"/>
<keyword evidence="6" id="KW-1000">Mitochondrion outer membrane</keyword>
<sequence length="156" mass="17620">MFDDDDNRDRAQFFEAARQSAQREYEQDNTNAQALVRWGGALLELAHYKQGSESKEMIQQAIVQLNKAIKIDPKRPEAHWCLGNAYTSLGFLQDEKEKAKEHFNEAATCFKSCQELEPGNATYKKAIDMCNKAPDYYDEIQTHIKAEQLAGGAGGL</sequence>
<dbReference type="SUPFAM" id="SSF48452">
    <property type="entry name" value="TPR-like"/>
    <property type="match status" value="1"/>
</dbReference>
<dbReference type="EMBL" id="BLLF01004241">
    <property type="protein sequence ID" value="GFH29217.1"/>
    <property type="molecule type" value="Genomic_DNA"/>
</dbReference>